<evidence type="ECO:0000313" key="6">
    <source>
        <dbReference type="RefSeq" id="XP_053757257.1"/>
    </source>
</evidence>
<feature type="compositionally biased region" description="Polar residues" evidence="2">
    <location>
        <begin position="6631"/>
        <end position="6651"/>
    </location>
</feature>
<feature type="region of interest" description="Disordered" evidence="2">
    <location>
        <begin position="2926"/>
        <end position="2949"/>
    </location>
</feature>
<feature type="compositionally biased region" description="Polar residues" evidence="2">
    <location>
        <begin position="6080"/>
        <end position="6104"/>
    </location>
</feature>
<feature type="region of interest" description="Disordered" evidence="2">
    <location>
        <begin position="2739"/>
        <end position="2788"/>
    </location>
</feature>
<feature type="compositionally biased region" description="Basic and acidic residues" evidence="2">
    <location>
        <begin position="4684"/>
        <end position="4716"/>
    </location>
</feature>
<feature type="compositionally biased region" description="Basic and acidic residues" evidence="2">
    <location>
        <begin position="4661"/>
        <end position="4674"/>
    </location>
</feature>
<feature type="domain" description="Coiled-coil" evidence="4">
    <location>
        <begin position="1751"/>
        <end position="1869"/>
    </location>
</feature>
<feature type="compositionally biased region" description="Basic and acidic residues" evidence="2">
    <location>
        <begin position="5193"/>
        <end position="5202"/>
    </location>
</feature>
<feature type="domain" description="Coiled-coil" evidence="4">
    <location>
        <begin position="5235"/>
        <end position="5340"/>
    </location>
</feature>
<feature type="region of interest" description="Disordered" evidence="2">
    <location>
        <begin position="1052"/>
        <end position="1075"/>
    </location>
</feature>
<feature type="compositionally biased region" description="Polar residues" evidence="2">
    <location>
        <begin position="5903"/>
        <end position="5917"/>
    </location>
</feature>
<evidence type="ECO:0000259" key="4">
    <source>
        <dbReference type="Pfam" id="PF15804"/>
    </source>
</evidence>
<feature type="transmembrane region" description="Helical" evidence="3">
    <location>
        <begin position="102"/>
        <end position="123"/>
    </location>
</feature>
<feature type="compositionally biased region" description="Polar residues" evidence="2">
    <location>
        <begin position="1291"/>
        <end position="1302"/>
    </location>
</feature>
<keyword evidence="1" id="KW-0175">Coiled coil</keyword>
<feature type="region of interest" description="Disordered" evidence="2">
    <location>
        <begin position="6716"/>
        <end position="6736"/>
    </location>
</feature>
<feature type="domain" description="Coiled-coil" evidence="4">
    <location>
        <begin position="4330"/>
        <end position="4480"/>
    </location>
</feature>
<reference evidence="6" key="1">
    <citation type="submission" date="2025-08" db="UniProtKB">
        <authorList>
            <consortium name="RefSeq"/>
        </authorList>
    </citation>
    <scope>IDENTIFICATION</scope>
    <source>
        <tissue evidence="6">Whole blood</tissue>
    </source>
</reference>
<gene>
    <name evidence="6" type="primary">CCDC168</name>
</gene>
<feature type="domain" description="Coiled-coil" evidence="4">
    <location>
        <begin position="4592"/>
        <end position="4687"/>
    </location>
</feature>
<feature type="compositionally biased region" description="Basic and acidic residues" evidence="2">
    <location>
        <begin position="6105"/>
        <end position="6118"/>
    </location>
</feature>
<dbReference type="PANTHER" id="PTHR35542">
    <property type="entry name" value="COILED-COIL DOMAIN-CONTAINING PROTEIN 168"/>
    <property type="match status" value="1"/>
</dbReference>
<feature type="region of interest" description="Disordered" evidence="2">
    <location>
        <begin position="5567"/>
        <end position="5603"/>
    </location>
</feature>
<dbReference type="PANTHER" id="PTHR35542:SF2">
    <property type="entry name" value="LEUCINE-RICH REPEAT TRANSMEMBRANE PROTEIN CCDC168"/>
    <property type="match status" value="1"/>
</dbReference>
<feature type="region of interest" description="Disordered" evidence="2">
    <location>
        <begin position="4909"/>
        <end position="4933"/>
    </location>
</feature>
<feature type="region of interest" description="Disordered" evidence="2">
    <location>
        <begin position="4105"/>
        <end position="4137"/>
    </location>
</feature>
<feature type="compositionally biased region" description="Polar residues" evidence="2">
    <location>
        <begin position="3148"/>
        <end position="3161"/>
    </location>
</feature>
<feature type="region of interest" description="Disordered" evidence="2">
    <location>
        <begin position="1260"/>
        <end position="1303"/>
    </location>
</feature>
<feature type="region of interest" description="Disordered" evidence="2">
    <location>
        <begin position="3710"/>
        <end position="3750"/>
    </location>
</feature>
<feature type="compositionally biased region" description="Basic and acidic residues" evidence="2">
    <location>
        <begin position="3711"/>
        <end position="3721"/>
    </location>
</feature>
<evidence type="ECO:0000313" key="5">
    <source>
        <dbReference type="Proteomes" id="UP001165780"/>
    </source>
</evidence>
<feature type="compositionally biased region" description="Low complexity" evidence="2">
    <location>
        <begin position="2768"/>
        <end position="2781"/>
    </location>
</feature>
<feature type="region of interest" description="Disordered" evidence="2">
    <location>
        <begin position="2472"/>
        <end position="2520"/>
    </location>
</feature>
<feature type="coiled-coil region" evidence="1">
    <location>
        <begin position="4566"/>
        <end position="4617"/>
    </location>
</feature>
<feature type="region of interest" description="Disordered" evidence="2">
    <location>
        <begin position="3084"/>
        <end position="3108"/>
    </location>
</feature>
<keyword evidence="3" id="KW-1133">Transmembrane helix</keyword>
<feature type="region of interest" description="Disordered" evidence="2">
    <location>
        <begin position="3142"/>
        <end position="3161"/>
    </location>
</feature>
<feature type="compositionally biased region" description="Polar residues" evidence="2">
    <location>
        <begin position="2510"/>
        <end position="2519"/>
    </location>
</feature>
<feature type="domain" description="Coiled-coil" evidence="4">
    <location>
        <begin position="5341"/>
        <end position="5524"/>
    </location>
</feature>
<proteinExistence type="predicted"/>
<feature type="region of interest" description="Disordered" evidence="2">
    <location>
        <begin position="5056"/>
        <end position="5113"/>
    </location>
</feature>
<keyword evidence="3 6" id="KW-0812">Transmembrane</keyword>
<feature type="domain" description="Coiled-coil" evidence="4">
    <location>
        <begin position="4956"/>
        <end position="5160"/>
    </location>
</feature>
<dbReference type="InterPro" id="IPR031624">
    <property type="entry name" value="CCDC168_N"/>
</dbReference>
<sequence length="7424" mass="839431">MTRAVLRPRPVTAAALDQGNEQHWTFFSGRALHGVMRWAHHLFVFWSIQNRRLQNETSTYFTYYIKMSTEFYFFKRAVRNRLEDNTFLPLWELVESWTQNDWMAIFFIIFLGIIFEIILIKIYTSFHKKPVLPEKGSSGAQEKEDCCLKSMKFVELGYELFCNVNNDFSIHLYIELCSYTLLSYLKLEESSCLKYVLNDNSFTNCFLIFRVDEFSVRTITSSLKTEDKEGNFEDRVSPTDEVIWSGTSESKYQVSCSSESRMPSSHGTSSSLSLFHSEVKEFFLSHRGYEKFYIEHETAQFSSRKLFAILKTNKNKNPAFSSDFDFSRRSSISRESEGLDMAPCPPAHLFLSRDQVRLLEETVRNQIPLKPKTILESKTTYPYSRPQESLIQNQHSFGMHIPTQAQDSFPVQNAIQNQGFYEARFTSQAQQFVNNQESVNSQPDIMARYFALPQDLIRKPFSSSTQDSFQTQVMGRSQHLVNVPHSVETQHSIKGLESDNKHLHETQYSSVWFEDSNQIKHLTQGQNAIFKNARFLVLTVSPNSFAEGMLQIRSVKPEGQKQIASSELNQYSVYSSVPLSLTFKRQKNWRKALHGKSKLSCKVSSQKSKKPTTPWVFQMTVCHTSKPGKLGCKYNAKKKELHPRKGVSDIALHLLYFSKLVPPYIKRYSRKKLVEVMPGVTGRRHSLLKQNKSLDAENVSCVGSVEKRGTSGNAKNVKQHGRENEGQKNISAKLPSWLEESFMVNTFPLKAPCSLLIETNWKNKQSLKDPITQEKEIGIAEFHAPNSKKTSDLHIPKHEAPLEEAISEPWQKFASSPEMESNRRMKTQEDLKSTENSHLPLSNGEELPTNSPETQRCFPNRNIQKEKDFLEIVLETSEVNLLISLGTKEHKSSEQVASVKTQESTEDTVMKEKKPLILHVTECDDPSESERLQCNTRSNINMQDKSIFATFHNTTDTTISGPPDMEMRNRLKAKTDTSTAGFSYSVVEQEKLPDEKKASDAKYIEERCIKKPQEHDREEEEPTLQEAVPQLKQDFRVSLQLKQKPKYVRFEIKQSSSGSRKNPNKEQEVQPQTLSTETIVGTGSCPTMDPFQVQVKQITDRPTGRETADAKNPLTVLENSPVGGVLTDTTERDVLFGGSPRKIPDDHIAEEKEDLKRVFPAAALGLFIIRSLPLSSFKRQKIRRKWSGAKTVLGPKLVVMKVKKPANLLMPNISKNGIPSLRRRLRGNFKIITKQILQDKIVSDVLVNVTYPHMSTVPRIRTHSRLNAENPGHTKPNQEESEDEREEKHSNFINKGNDSGNTLEEAKLQDEVRGDEAARPEAVLHGPWHLRLNANPEKEFKTEEEMPQPVTSGESLVESVYTPIMDLFHVENMKKSLATQADLKRTADAEIPLPTSGKSVIGDPLNQTRESDVLDYGNDTREMGYFFADTKAELPKDLPAMYSETFNCHMPVLTHSKVNKNRVRFSHIECPVKPKSVPTNTVKPSVSQVFNSTGHRKKLDSEAKAKLEKINQANGLVYDFISSLFSPMHSRLQGETNSFCHAQLKQGQLAEEVRPRYVDFFDKCSAFHDQEEKVKDREEVEQKTLLEAASQHTQRLWPDACQGKETHLDEQYTALGSLTQEQDAQHQTWFAQTALQTSLQMAPREGEELEKPSQTEHAITAPMGAESPPPKAEKSSFDNIFNTMTECDLPSGGNPKRVLDSHFVENNSELPKDLQVTCLHSSGSVEPFVSKSERKENTLELARKQITANHRYRTIRGKKPSASHMLNGTQSKGLQCNFKTKRKKPQQNKNAADAFLNIIQSRVPILPNTKMSSGLNVETDMQRVTGLDYMQLMQEKLLNGGKVCCPDHIVSTLSNSMKDGKEEEGKHEVSPAPENSQSFIFNAYQKENFDLVQSDEELKQPRSRNLQVQPQMHGTQTVLSYASCPILDQLQFGELESYAGFSPPKSEEVKNDEIVFSAREHGVPSDANHQKEQAGGVEKKDTVTFDFCLPALSTPQRNFKYSDKKTSVNTKYGLLKAKKRSVSNIFNIKGAVSPNHRKELGCNPTTKMKEVHHGEKMAAKMYSFMTITPDINTYNKIEREKDMLGERSLRAKQVKQATSPLEGNITSDDTKENSVQDEEEETGDQEILKVISQHSTHFKFCSGQREELDLHQSENQRSGKILFVIEQDIPQQMQPTDSMLGEKPNKSHHPQNGAICIASSKLPPLKSKDSLIGQVLVDTVKGGVPSVGSHMGELYHHGKEENAEFKKNLEATVLEYSEVSRPDLSESKRQRKTFTCRALKNQMSPKCVIMKARKTPISTIFSISGNGCLKNLPPKTLKSQNIDFLIHTKCSGVPEDLIAEKKEGLAQEFPATILESLDLATLALPALKRRRNHLKYIEKRKKMSLKWVTLKTKKPPISQTLRITKRGIPSHRRQYKCNFSIMMKQGKSVADKTLNAVSFPMPVSLDMKMHNRIKAESDVLWTMRFSHERQQQELSLDGERASGAFSSDKRGCASRGMKEVKGQREEAAPRSSQHFSSITGKMEEPRCVRSELELENSARKKIPEPLNTTQEQQQQTLFTQSVLHCVSCTILNSLPVEKLPKRTKAQKGLKYAKSPKLLSPDLGKSVREPLIITTQSDIPSERGPRKELARSIPEGKRRLQKDLQGRTLKFLDFSTPASSDFRGWRKTPQIPKSRTGKAQMASILKTIHIASSAALSHGKEQDCILENMAPEISQGMSDIFTNTYISHTPVSPAIKTHQKIKAKKDPLRNKSSISQLEQHEGEKLCPYSSNNGSNSSSTSESRWQSGKEREGVGVLFEAGLHFLCSTGRRKDQNMFITEQEVQRQTVVSENKLESTCPPLIPLHIQELRKNIPPQKDIPHRLGQKIPCPKSGTALLDYFSTDGAECSAKSDASPARKLDVHMAVSLRPEDKGEGIKTHKVVKHRVDQNIPPTKSGNSVLGDPGDGSSRRKMSGRIARKHRELHRDLLTTSTTSVFSDSIRQEKVLKFPGRKNPTGPKCVTMKAKKPLCSQMLHITKHDNLYCRKEQDCNLKSSIKDKQQNKSIANAFLSPAPVSADNKIDIEMQSTSKAEIDQLRVNLHSHIPAKRRKSTCDREAWNQASSTDMQNRSSKTMKMNVQHEKEEENIQRMLLDSVPHCGQHHRFSADQMKNPGSSQSTSELNNSEVRRTWNLPWTAQKMRQEECFRETVSGPVSRHMMTFLQVETEKKGLSTQEGIKCMERVKTPLPKARKSETASIQCGTLWDGNPRRHWDSPISGKKAWNQNDLVRTVLKPSDFSSLDSSVPKSQSYALEFVSKRSIVSSKHVTLKAKKRPSSQLLNTTRCITGSHRKKKGCTFQYKMKGRQWIESVVEASLPAAEGTEIPPSKTVTDKHSFDTIARSTIYNRTLHKNLRGHITEEKAELGENSATTFLGPLDFFTPILSDPESQKNTVQLLEEKITLNINCSTMKKKELAISQILKIRRQFTTKYRNKPGSNLKTKMKQMRQDKNVANTFPNTIDFTPDTPDLRRQSRLKTGIDRGSQFHHTQPTHTELPTEGLVISQPLHATSRAALSNNERQEKKIGTKREKTVLRVDLKSVYDSMPIFSHIKMEPSPSTWGISEESSEKGNALNKANASSAYACTPVYLQIVKHKAMAKTADVKNSMHTKRIKLKAKKLPVSQLCHTIGCRTRRNKKEQTCNMKKQKREFWQDKTVTDVLLSTICDSGSVPSQIKQFTEVKREKDRPRKPLYTSPQRKLEKPLSQRKMSSSESTDIKNTISRNIKTLKQYIRAQKENRQTLLLDILPQYRDQLVIGQQVMKELDPVKIGVTLEREVYPGLSSQKRDIDYPRFDAPRVRKLTGCEFLVAQRVKEEDIDMVERLVSIPSGKQVSEKTDASLSSKGQNIFLTELNASQQKTCKEQELPKQGSVSVTNLGSVAYPIMETSRLENTGKVAEEEMYTSKKNISHLLGREDIEETDIFQGSKGQKFLYTNLVAQQNISAVQKGEVEPDDIPDSTVDSVSCPNRDNHFQITQVVNTRKEDVSIPINLYVNPWRKEQSQVTDSPLRLNEKKMIFSEKLKAKQLHRSNQNKENILESISSRIVHQLHNNKLMKNVSVKGRSSKVLSSVVDEASNKADTPVDQPPCSEGVDLHNRRRKEPQKASTCKALPTSVSYSLTDVLQMKLPCVKEVLKAPMYHTSNTEGIGLPVEGKEEKQPECIHQISPKPASHSSRDIFQSKMPCKEKASKEVVSTMDYIPSTEQIGSFITRQDSKVRIGKGKPCMKLTSLCASLPSLPHTDVNSRIEVGQGKSGILKSCLLPLKSQVSSSVRKTLFAKSINRDSLSRVIESKHLPQGKKEDGENIVYVKDIMGLKCVTFKGKKTPFKYILHGKEPQWNNKEQEETMQKDKNDLDMVQNKHHASFPSSPHLEWMPGIKEVLMRGIAGFCLPSLTLKELSDAMGVREEPTDDILSSIKKAKYMPRRDRVEMALEEIVQPKRIALKVKQSPITQELQLNIKENEKNMQEHKDNQVGIRNTSCISISFPSYSEVDIRITGEETRLIKRRSSFLQPELQESSDIEKIAYKESVYGDISSSINKAKEHIMQEEEERVKKEEVIPFREKKSPISQETQLDIEEQETKVQKIKDEPNVLVSNTSPCIIAPSHLKLGTRIKIADSLTEVARYCIPELSHQKSSDAVKKANKESIDDDATSDVQEAKDYVPQKEESDVEISAERDVMHPKDKDLKRKQALSQDIPPDLKEQVNVDPESEEQGRMEGGGKGEREVVLPTHGASESSLSHHELDTRIEGEEDSQGITRPAVSQLQLQKSFEAGKTAYTKSTGDDISKDLRVVQEYEPEKGEDGRKIVNMKYLMYPKGTTSKEKVLPLPHVLYTSGSCGSQIVEVQTNMKEKLGNLQERSKLDKLLTRTSLLPFKLNKGIGGKEEKEGVTRPSLPPSWHKESSHAEELKYTVPPLNGITSSSKRTEYMTQTEEEKANNFEEDIMHPRYIALRAKKSPLFLILKTKKLQVNIKEQGEVGQEDNEDTVVLLSRIHPFITSSTHLKWDTIKDEEGEPGIIRNDVPHLELQESLPSGRMAPTESSDSHVIKEEQHPRQEERNRVQTEATDGSMRPSGTDCKAKISPPPPVFRVTEHSALNNRKEPQWNMMEKVEQEQQRTGDPDVAQTKTPPSTPSPPHHSLDTRTKENKDSLAMIGCSPSQLLCPESSDAGKPRHADSSEGIGSFDVMIKINQPMPYTKVKNRVKIKDGEGRRFPKIITLRAEISSLLHLSSRKRLPLYIKEQGKEVQEGKSEPEMVLKEACASLPSPSYLKWDRQMNEKEDTLEKTHFTFPPSKIQDPSNSGKEAYTKSFYGELKEKDRLKIDIEDKMVPRCMALKAKEVPLSHILDTKKLQWKMKEQERKMQKKKNDLVENLGNICTSLLTLPYLKFGKTEGEGYMIRITNVPLPQLQSKESLDAVKTAYAETTDGELSNDVKELKEHTLQKEVRDGEKNMEMNSTVAPSDRHLKEKRSPILLRYNLSDHPWKTKDQEGMAQEGQREPGGTIPTKTCTCTCRSSLLHLYKNPRCEKKRMAILTRSSLSPVNFQESSDSEDVESVEPTARDILISPQKGKDQMPQNKEGDGVETVNLMFPKHQEKKIQGSKDEPGVVLANTSSPSSSPPLLQLDKEIQVDDEMLVATRSVVQRVSNAREIVHTEGIGGDVLQDSQNAKQCMPQEEEQDREKTNMKSMAHITDIILKSKKSPPSRMLHRTELHLIIGGQEPKKHEGQGKPPCTVLRKIYVSKHSANPTLDKSTQVNEKMLGIRRPSLLPCMLSALSGAGAIRDVRERKQRMSQKEKKYEVKTVDMRIRMQRKEARISSISHIFNTKEFVLNIKEQKENMCKGKDELPIVLTRTFLSIPSAPALYLDSGNKIDKDVPGATGSSPLQQNLQESSDTQKTAITEVVAGDSEIVVKKVKHSVPQEETVQQWTSNFTVSVQQRNEPPRVKSEGDLSLLVLNSQHEDIYLTGFHTISGKRLEYFFTGQEALPEKYKTETFTTFLSYPTMDPAKMANLKKETEIMDDLNHERSPKSLVSPPRKISKEIYVTFGTPVCAKGFSVSEQDAPQQKTLSKASPGSGNSYTSDKPEKEVQNHDKMSKMPSSKALALQTKGSLEKMNITESDTPPIIEEQEIVVKKQVVLQSERGHKTCLDSSLSLKLPLKDGRQKTQLETDVCKQTMVYPRIQILPGTHVDITVFDTLRGKKEQALLVPEQKECILESCQKPLPSHWTFPVQSEDLEGKNKMDTSTIRNLEQKTLELEEGELKIDTNIAICLEKDKTEMHKHIIVSLEENLKRDTNNVVNGSTPSPKAEESQINTQVITRIGNSCPIKQKHKKDLEVPGAKQNIQPRKMFQKHILDSFYAYIPLSLKFEGQKGRLTIADLKRELSPKYLTMKIQNHPISQILNNTGRGIPSNRKKLEYDFSGPKKTVLWREDTSGICIRSLSISTVNSSQTEETAESETNLEREKILCLSEFQQKSPSASDIKRNSSSIVKEGCPPFSPLSKSETNLSREAKENILIPQTKEENVVPGPDSSRIIKEPYLLMTEEEEKAPKPILTPTECPLMSDDPKDSVETHMESTLSMNISPPGVEETQHGAELLDIMGCASPPEQGDQSEPIQDTTTPKVQQQKTFPGSGPVPSQVKSNEIKVVAERTSAESLLPLYEAVKNILESQIKNMIQDKIGEDILEKIKAHKPDAWKSPSFAGSPDTTSTTKPPTLQPKLILERLLPKENNKLTNHLESKAFEIRLNLIPEIAKKSFHKFNFYLKQSISEHNSWRLYPRHKKMCFLSLEGIDGTEPNLNQKYPKDSPPVRCMKTLIVNVSSDGKEIIANRKSIRKLESGASSATSANEMPLTPILPNYSAEEKDKLFVHFSIKTLEIQMTAFPRIVRESYTMANAQNTKKPLSKFVNSGTKVPKRKNKILLLFKEKSLHQIDLDLQYKYLHFLLGLPVKSMFPKPNALPKHILKLNTVAICKKRDYRGESGGGLCIDTEPLEHHISSEKQSPHENSSLMKKFLKPTHVCASNADQQGTAQKDSTVLSELKSHVTPEKDKQCHGWFQETNTYKYFDPKTQESAPHLVDSHSIPISEDSAESQTNIESLANLEACSALEVYGSKECMFLEANPYLSQESQNILFELQKGIPLENLYKMRKSKTNLKPFYREYSGSHHGVRGCRKHSSIVTPSYESHKSRKYGSSDTTPFPDWLCYGSLNTVDVPSSSSSVPFSEGKSSWSAGHRTNYSLVPLTESNIKLHLAKSQGKPYSHLESKERKKAKLDLFTKNNLHWDCDYSYTQNKEKFTRKKKVCNYESERLNHYASKPKLSSKPHREDVYFHSESKQNQPFFYACIPADSLEIMPQTIRWTIPPRTLKKTNFRVPLVAKISSSCNIWTSSKKLLGSLLESFSPVHPN</sequence>
<feature type="region of interest" description="Disordered" evidence="2">
    <location>
        <begin position="4661"/>
        <end position="4751"/>
    </location>
</feature>
<feature type="region of interest" description="Disordered" evidence="2">
    <location>
        <begin position="5898"/>
        <end position="5917"/>
    </location>
</feature>
<feature type="compositionally biased region" description="Basic and acidic residues" evidence="2">
    <location>
        <begin position="2487"/>
        <end position="2508"/>
    </location>
</feature>
<feature type="region of interest" description="Disordered" evidence="2">
    <location>
        <begin position="6500"/>
        <end position="6527"/>
    </location>
</feature>
<feature type="compositionally biased region" description="Polar residues" evidence="2">
    <location>
        <begin position="3739"/>
        <end position="3750"/>
    </location>
</feature>
<feature type="region of interest" description="Disordered" evidence="2">
    <location>
        <begin position="6080"/>
        <end position="6123"/>
    </location>
</feature>
<evidence type="ECO:0000256" key="2">
    <source>
        <dbReference type="SAM" id="MobiDB-lite"/>
    </source>
</evidence>
<dbReference type="CTD" id="643677"/>
<organism evidence="5 6">
    <name type="scientific">Panthera pardus</name>
    <name type="common">Leopard</name>
    <name type="synonym">Felis pardus</name>
    <dbReference type="NCBI Taxonomy" id="9691"/>
    <lineage>
        <taxon>Eukaryota</taxon>
        <taxon>Metazoa</taxon>
        <taxon>Chordata</taxon>
        <taxon>Craniata</taxon>
        <taxon>Vertebrata</taxon>
        <taxon>Euteleostomi</taxon>
        <taxon>Mammalia</taxon>
        <taxon>Eutheria</taxon>
        <taxon>Laurasiatheria</taxon>
        <taxon>Carnivora</taxon>
        <taxon>Feliformia</taxon>
        <taxon>Felidae</taxon>
        <taxon>Pantherinae</taxon>
        <taxon>Panthera</taxon>
    </lineage>
</organism>
<feature type="coiled-coil region" evidence="1">
    <location>
        <begin position="5373"/>
        <end position="5400"/>
    </location>
</feature>
<feature type="region of interest" description="Disordered" evidence="2">
    <location>
        <begin position="706"/>
        <end position="728"/>
    </location>
</feature>
<keyword evidence="3" id="KW-0472">Membrane</keyword>
<accession>A0A9W2VEY3</accession>
<protein>
    <submittedName>
        <fullName evidence="6">Leucine-rich repeat transmembrane protein CCDC168</fullName>
    </submittedName>
</protein>
<dbReference type="GeneID" id="109263965"/>
<feature type="compositionally biased region" description="Polar residues" evidence="2">
    <location>
        <begin position="2095"/>
        <end position="2107"/>
    </location>
</feature>
<feature type="compositionally biased region" description="Polar residues" evidence="2">
    <location>
        <begin position="3096"/>
        <end position="3108"/>
    </location>
</feature>
<feature type="domain" description="Coiled-coil" evidence="4">
    <location>
        <begin position="3637"/>
        <end position="3774"/>
    </location>
</feature>
<feature type="region of interest" description="Disordered" evidence="2">
    <location>
        <begin position="2092"/>
        <end position="2122"/>
    </location>
</feature>
<feature type="compositionally biased region" description="Polar residues" evidence="2">
    <location>
        <begin position="6500"/>
        <end position="6511"/>
    </location>
</feature>
<feature type="domain" description="Coiled-coil" evidence="4">
    <location>
        <begin position="5616"/>
        <end position="5735"/>
    </location>
</feature>
<dbReference type="Proteomes" id="UP001165780">
    <property type="component" value="Unplaced"/>
</dbReference>
<feature type="compositionally biased region" description="Basic and acidic residues" evidence="2">
    <location>
        <begin position="5163"/>
        <end position="5174"/>
    </location>
</feature>
<evidence type="ECO:0000256" key="1">
    <source>
        <dbReference type="SAM" id="Coils"/>
    </source>
</evidence>
<feature type="compositionally biased region" description="Basic and acidic residues" evidence="2">
    <location>
        <begin position="820"/>
        <end position="835"/>
    </location>
</feature>
<feature type="domain" description="Coiled-coil" evidence="4">
    <location>
        <begin position="4692"/>
        <end position="4888"/>
    </location>
</feature>
<feature type="compositionally biased region" description="Basic and acidic residues" evidence="2">
    <location>
        <begin position="2619"/>
        <end position="2638"/>
    </location>
</feature>
<evidence type="ECO:0000256" key="3">
    <source>
        <dbReference type="SAM" id="Phobius"/>
    </source>
</evidence>
<dbReference type="Pfam" id="PF15804">
    <property type="entry name" value="CCDC168_N"/>
    <property type="match status" value="10"/>
</dbReference>
<feature type="region of interest" description="Disordered" evidence="2">
    <location>
        <begin position="5135"/>
        <end position="5205"/>
    </location>
</feature>
<feature type="compositionally biased region" description="Basic and acidic residues" evidence="2">
    <location>
        <begin position="5135"/>
        <end position="5145"/>
    </location>
</feature>
<feature type="region of interest" description="Disordered" evidence="2">
    <location>
        <begin position="814"/>
        <end position="858"/>
    </location>
</feature>
<feature type="region of interest" description="Disordered" evidence="2">
    <location>
        <begin position="2617"/>
        <end position="2638"/>
    </location>
</feature>
<feature type="compositionally biased region" description="Low complexity" evidence="2">
    <location>
        <begin position="6725"/>
        <end position="6736"/>
    </location>
</feature>
<dbReference type="RefSeq" id="XP_053757257.1">
    <property type="nucleotide sequence ID" value="XM_053901282.1"/>
</dbReference>
<feature type="compositionally biased region" description="Basic and acidic residues" evidence="2">
    <location>
        <begin position="5068"/>
        <end position="5087"/>
    </location>
</feature>
<feature type="region of interest" description="Disordered" evidence="2">
    <location>
        <begin position="6626"/>
        <end position="6662"/>
    </location>
</feature>
<feature type="domain" description="Coiled-coil" evidence="4">
    <location>
        <begin position="5837"/>
        <end position="5950"/>
    </location>
</feature>
<name>A0A9W2VEY3_PANPR</name>
<keyword evidence="5" id="KW-1185">Reference proteome</keyword>
<feature type="compositionally biased region" description="Basic and acidic residues" evidence="2">
    <location>
        <begin position="4740"/>
        <end position="4751"/>
    </location>
</feature>
<dbReference type="InterPro" id="IPR053366">
    <property type="entry name" value="LRR_transmembrane"/>
</dbReference>